<sequence>MNENIMKIENNIKKINDLHDIISKKVNEVNQRIETFNKKKNLKLEDSTPFLVFQNKILQNELLYLNNHKQIINSSLNNMIYGISENITMMALTVITMYKDVITGENKLVKISHKKDDNIKIVSDITYNLELINSMIIDLRKYNEELNDTIKKNNLHAKTLHENIEFVCGHVELEYKKHTNDIQKALEYFTQYTEKIIEQNEYMILLKFVS</sequence>
<organism evidence="1">
    <name type="scientific">viral metagenome</name>
    <dbReference type="NCBI Taxonomy" id="1070528"/>
    <lineage>
        <taxon>unclassified sequences</taxon>
        <taxon>metagenomes</taxon>
        <taxon>organismal metagenomes</taxon>
    </lineage>
</organism>
<protein>
    <submittedName>
        <fullName evidence="1">Uncharacterized protein</fullName>
    </submittedName>
</protein>
<name>A0A6C0HVP9_9ZZZZ</name>
<proteinExistence type="predicted"/>
<dbReference type="EMBL" id="MN740018">
    <property type="protein sequence ID" value="QHT84490.1"/>
    <property type="molecule type" value="Genomic_DNA"/>
</dbReference>
<accession>A0A6C0HVP9</accession>
<dbReference type="AlphaFoldDB" id="A0A6C0HVP9"/>
<reference evidence="1" key="1">
    <citation type="journal article" date="2020" name="Nature">
        <title>Giant virus diversity and host interactions through global metagenomics.</title>
        <authorList>
            <person name="Schulz F."/>
            <person name="Roux S."/>
            <person name="Paez-Espino D."/>
            <person name="Jungbluth S."/>
            <person name="Walsh D.A."/>
            <person name="Denef V.J."/>
            <person name="McMahon K.D."/>
            <person name="Konstantinidis K.T."/>
            <person name="Eloe-Fadrosh E.A."/>
            <person name="Kyrpides N.C."/>
            <person name="Woyke T."/>
        </authorList>
    </citation>
    <scope>NUCLEOTIDE SEQUENCE</scope>
    <source>
        <strain evidence="1">GVMAG-M-3300023184-177</strain>
    </source>
</reference>
<evidence type="ECO:0000313" key="1">
    <source>
        <dbReference type="EMBL" id="QHT84490.1"/>
    </source>
</evidence>